<dbReference type="Proteomes" id="UP000250321">
    <property type="component" value="Unassembled WGS sequence"/>
</dbReference>
<dbReference type="AlphaFoldDB" id="A0A314UZI8"/>
<organism evidence="2 3">
    <name type="scientific">Prunus yedoensis var. nudiflora</name>
    <dbReference type="NCBI Taxonomy" id="2094558"/>
    <lineage>
        <taxon>Eukaryota</taxon>
        <taxon>Viridiplantae</taxon>
        <taxon>Streptophyta</taxon>
        <taxon>Embryophyta</taxon>
        <taxon>Tracheophyta</taxon>
        <taxon>Spermatophyta</taxon>
        <taxon>Magnoliopsida</taxon>
        <taxon>eudicotyledons</taxon>
        <taxon>Gunneridae</taxon>
        <taxon>Pentapetalae</taxon>
        <taxon>rosids</taxon>
        <taxon>fabids</taxon>
        <taxon>Rosales</taxon>
        <taxon>Rosaceae</taxon>
        <taxon>Amygdaloideae</taxon>
        <taxon>Amygdaleae</taxon>
        <taxon>Prunus</taxon>
    </lineage>
</organism>
<reference evidence="2 3" key="1">
    <citation type="submission" date="2018-02" db="EMBL/GenBank/DDBJ databases">
        <title>Draft genome of wild Prunus yedoensis var. nudiflora.</title>
        <authorList>
            <person name="Baek S."/>
            <person name="Kim J.-H."/>
            <person name="Choi K."/>
            <person name="Kim G.-B."/>
            <person name="Cho A."/>
            <person name="Jang H."/>
            <person name="Shin C.-H."/>
            <person name="Yu H.-J."/>
            <person name="Mun J.-H."/>
        </authorList>
    </citation>
    <scope>NUCLEOTIDE SEQUENCE [LARGE SCALE GENOMIC DNA]</scope>
    <source>
        <strain evidence="3">cv. Jeju island</strain>
        <tissue evidence="2">Leaf</tissue>
    </source>
</reference>
<gene>
    <name evidence="2" type="ORF">Pyn_04719</name>
</gene>
<comment type="caution">
    <text evidence="2">The sequence shown here is derived from an EMBL/GenBank/DDBJ whole genome shotgun (WGS) entry which is preliminary data.</text>
</comment>
<name>A0A314UZI8_PRUYE</name>
<evidence type="ECO:0000313" key="3">
    <source>
        <dbReference type="Proteomes" id="UP000250321"/>
    </source>
</evidence>
<dbReference type="EMBL" id="PJQY01002890">
    <property type="protein sequence ID" value="PQM41954.1"/>
    <property type="molecule type" value="Genomic_DNA"/>
</dbReference>
<keyword evidence="3" id="KW-1185">Reference proteome</keyword>
<feature type="region of interest" description="Disordered" evidence="1">
    <location>
        <begin position="1"/>
        <end position="42"/>
    </location>
</feature>
<feature type="compositionally biased region" description="Basic and acidic residues" evidence="1">
    <location>
        <begin position="1"/>
        <end position="25"/>
    </location>
</feature>
<protein>
    <submittedName>
        <fullName evidence="2">Uncharacterized protein</fullName>
    </submittedName>
</protein>
<proteinExistence type="predicted"/>
<dbReference type="STRING" id="2094558.A0A314UZI8"/>
<evidence type="ECO:0000256" key="1">
    <source>
        <dbReference type="SAM" id="MobiDB-lite"/>
    </source>
</evidence>
<evidence type="ECO:0000313" key="2">
    <source>
        <dbReference type="EMBL" id="PQM41954.1"/>
    </source>
</evidence>
<sequence length="115" mass="12968">MEEEEERKKEFEKNSRKDSDNHEVGGDVQENIDPSHQENIKNTDGVVADVGHDSVTLQAVDSATTVVDEDQFEQVSLKDQDKIVGATQGGHVDPNQSSIQIYPEFRYHQTIIWSV</sequence>
<accession>A0A314UZI8</accession>
<dbReference type="OrthoDB" id="10579782at2759"/>